<reference evidence="19" key="1">
    <citation type="journal article" date="2015" name="J. Biotechnol.">
        <title>The structure of the Cyberlindnera jadinii genome and its relation to Candida utilis analyzed by the occurrence of single nucleotide polymorphisms.</title>
        <authorList>
            <person name="Rupp O."/>
            <person name="Brinkrolf K."/>
            <person name="Buerth C."/>
            <person name="Kunigo M."/>
            <person name="Schneider J."/>
            <person name="Jaenicke S."/>
            <person name="Goesmann A."/>
            <person name="Puehler A."/>
            <person name="Jaeger K.-E."/>
            <person name="Ernst J.F."/>
        </authorList>
    </citation>
    <scope>NUCLEOTIDE SEQUENCE [LARGE SCALE GENOMIC DNA]</scope>
    <source>
        <strain evidence="19">ATCC 18201 / CBS 1600 / BCRC 20928 / JCM 3617 / NBRC 0987 / NRRL Y-1542</strain>
    </source>
</reference>
<keyword evidence="9 14" id="KW-0788">Thiol protease</keyword>
<dbReference type="EMBL" id="CDQK01000002">
    <property type="protein sequence ID" value="CEP21754.1"/>
    <property type="molecule type" value="Genomic_DNA"/>
</dbReference>
<evidence type="ECO:0000313" key="19">
    <source>
        <dbReference type="Proteomes" id="UP000038830"/>
    </source>
</evidence>
<keyword evidence="8 14" id="KW-0378">Hydrolase</keyword>
<dbReference type="SMART" id="SM00290">
    <property type="entry name" value="ZnF_UBP"/>
    <property type="match status" value="1"/>
</dbReference>
<evidence type="ECO:0000256" key="13">
    <source>
        <dbReference type="PROSITE-ProRule" id="PRU00502"/>
    </source>
</evidence>
<protein>
    <recommendedName>
        <fullName evidence="14">Ubiquitin carboxyl-terminal hydrolase</fullName>
        <ecNumber evidence="14">3.4.19.12</ecNumber>
    </recommendedName>
</protein>
<dbReference type="InterPro" id="IPR016652">
    <property type="entry name" value="Ubiquitinyl_hydrolase"/>
</dbReference>
<dbReference type="InterPro" id="IPR009060">
    <property type="entry name" value="UBA-like_sf"/>
</dbReference>
<evidence type="ECO:0000256" key="9">
    <source>
        <dbReference type="ARBA" id="ARBA00022807"/>
    </source>
</evidence>
<keyword evidence="7 14" id="KW-0833">Ubl conjugation pathway</keyword>
<keyword evidence="5" id="KW-0677">Repeat</keyword>
<dbReference type="Pfam" id="PF00627">
    <property type="entry name" value="UBA"/>
    <property type="match status" value="1"/>
</dbReference>
<dbReference type="Pfam" id="PF02148">
    <property type="entry name" value="zf-UBP"/>
    <property type="match status" value="1"/>
</dbReference>
<dbReference type="Gene3D" id="3.30.40.10">
    <property type="entry name" value="Zinc/RING finger domain, C3HC4 (zinc finger)"/>
    <property type="match status" value="2"/>
</dbReference>
<dbReference type="GO" id="GO:0005829">
    <property type="term" value="C:cytosol"/>
    <property type="evidence" value="ECO:0007669"/>
    <property type="project" value="TreeGrafter"/>
</dbReference>
<feature type="domain" description="UBA" evidence="15">
    <location>
        <begin position="529"/>
        <end position="570"/>
    </location>
</feature>
<dbReference type="InterPro" id="IPR041432">
    <property type="entry name" value="UBP13_Znf-UBP_var"/>
</dbReference>
<keyword evidence="4 12" id="KW-0479">Metal-binding</keyword>
<dbReference type="InterPro" id="IPR033864">
    <property type="entry name" value="UBA2_scUBP14-like"/>
</dbReference>
<dbReference type="InterPro" id="IPR018200">
    <property type="entry name" value="USP_CS"/>
</dbReference>
<evidence type="ECO:0000256" key="4">
    <source>
        <dbReference type="ARBA" id="ARBA00022723"/>
    </source>
</evidence>
<name>A0A0H5CBJ6_CYBJN</name>
<evidence type="ECO:0000256" key="7">
    <source>
        <dbReference type="ARBA" id="ARBA00022786"/>
    </source>
</evidence>
<dbReference type="PROSITE" id="PS50235">
    <property type="entry name" value="USP_3"/>
    <property type="match status" value="1"/>
</dbReference>
<evidence type="ECO:0000256" key="14">
    <source>
        <dbReference type="RuleBase" id="RU366025"/>
    </source>
</evidence>
<dbReference type="SMART" id="SM00165">
    <property type="entry name" value="UBA"/>
    <property type="match status" value="2"/>
</dbReference>
<dbReference type="PIRSF" id="PIRSF016308">
    <property type="entry name" value="UBP"/>
    <property type="match status" value="1"/>
</dbReference>
<dbReference type="PANTHER" id="PTHR24006">
    <property type="entry name" value="UBIQUITIN CARBOXYL-TERMINAL HYDROLASE"/>
    <property type="match status" value="1"/>
</dbReference>
<dbReference type="InterPro" id="IPR001607">
    <property type="entry name" value="Znf_UBP"/>
</dbReference>
<dbReference type="SUPFAM" id="SSF46934">
    <property type="entry name" value="UBA-like"/>
    <property type="match status" value="1"/>
</dbReference>
<keyword evidence="3 14" id="KW-0645">Protease</keyword>
<feature type="domain" description="UBP-type" evidence="17">
    <location>
        <begin position="130"/>
        <end position="235"/>
    </location>
</feature>
<proteinExistence type="inferred from homology"/>
<evidence type="ECO:0000256" key="12">
    <source>
        <dbReference type="PIRSR" id="PIRSR016308-3"/>
    </source>
</evidence>
<evidence type="ECO:0000256" key="10">
    <source>
        <dbReference type="ARBA" id="ARBA00022833"/>
    </source>
</evidence>
<dbReference type="GO" id="GO:0006508">
    <property type="term" value="P:proteolysis"/>
    <property type="evidence" value="ECO:0007669"/>
    <property type="project" value="UniProtKB-KW"/>
</dbReference>
<dbReference type="InterPro" id="IPR001394">
    <property type="entry name" value="Peptidase_C19_UCH"/>
</dbReference>
<evidence type="ECO:0000259" key="15">
    <source>
        <dbReference type="PROSITE" id="PS50030"/>
    </source>
</evidence>
<feature type="active site" description="Proton acceptor" evidence="11">
    <location>
        <position position="676"/>
    </location>
</feature>
<evidence type="ECO:0000256" key="6">
    <source>
        <dbReference type="ARBA" id="ARBA00022771"/>
    </source>
</evidence>
<dbReference type="GO" id="GO:0008270">
    <property type="term" value="F:zinc ion binding"/>
    <property type="evidence" value="ECO:0007669"/>
    <property type="project" value="UniProtKB-KW"/>
</dbReference>
<sequence>MISYDGCPIAKDQCFYCFKTQFDGLFVSPLSHRAFCSTHLPLHQQLNGNDVDYVYLKTTLKPQDEPPSKIMKLEIKQQAESELVDLHKELYHDGHVVEPTPRDLAVIEEIVNSNSESKKQELKSWTQEYSACKHTQDFQQSPIDDVQLRKCHECDLDQNLWICLTCGQLGCGRAQFGGIPGNTHALKHYETTGHPIAVKLGSLSKDVADIYCYACQDEVVFPQLPQLLQTFGIDLNTFNKTEKSLVELQIEQNLKWEFNMVNDDGEELPPVFGSGLTGLKNLGNSCYVSSVVQSLFSLPEYQELSKIPWESLNEQDGLKFQLVKIAKGLTSGEFSKPNQEGFQVGVSIAPFKSIIGANHGEFSSMRQQDAFEFWNYLLDKIDTGIDAHLNDIFRFVTVEKFKIEDSNKVLLKKQVTENLTLPVNVEVDYIDENGVKHYKREDFIDSLIQYLSPEEIDWKSGKAVKTTFIKSFPKYLVTAIQRIQLENWTPIKTDVPLSLPESFDISDFQAPDLLDDDEVEAEDEGEEFEPDQEALNQLLQMGFPENRCKKALYNTGNNSAEVAMNWLFEHMDDPTIDSPLVVKKGTDDSIDEAKIQSLMDMGFSNKLSTKALILNNEDTNQAVEWLFSNPDDDGVLPPKKKTTADTVDELMGQHTSSEYILKAVICHKGTQVTTGHYVAFIRQGDRWILFNDEKVVDVTGDEKSWQEVEKNGYVYIWERV</sequence>
<accession>A0A0H5CBJ6</accession>
<dbReference type="InterPro" id="IPR015940">
    <property type="entry name" value="UBA"/>
</dbReference>
<dbReference type="AlphaFoldDB" id="A0A0H5CBJ6"/>
<evidence type="ECO:0000256" key="3">
    <source>
        <dbReference type="ARBA" id="ARBA00022670"/>
    </source>
</evidence>
<dbReference type="FunFam" id="1.10.8.10:FF:000086">
    <property type="entry name" value="Ubiquitin carboxyl-terminal hydrolase"/>
    <property type="match status" value="1"/>
</dbReference>
<dbReference type="GO" id="GO:0005634">
    <property type="term" value="C:nucleus"/>
    <property type="evidence" value="ECO:0007669"/>
    <property type="project" value="TreeGrafter"/>
</dbReference>
<dbReference type="GO" id="GO:0016579">
    <property type="term" value="P:protein deubiquitination"/>
    <property type="evidence" value="ECO:0007669"/>
    <property type="project" value="InterPro"/>
</dbReference>
<dbReference type="Pfam" id="PF00443">
    <property type="entry name" value="UCH"/>
    <property type="match status" value="1"/>
</dbReference>
<comment type="similarity">
    <text evidence="2 14">Belongs to the peptidase C19 family.</text>
</comment>
<dbReference type="EC" id="3.4.19.12" evidence="14"/>
<dbReference type="CDD" id="cd14298">
    <property type="entry name" value="UBA2_scUBP14_like"/>
    <property type="match status" value="1"/>
</dbReference>
<evidence type="ECO:0000313" key="18">
    <source>
        <dbReference type="EMBL" id="CEP21754.1"/>
    </source>
</evidence>
<dbReference type="Proteomes" id="UP000038830">
    <property type="component" value="Unassembled WGS sequence"/>
</dbReference>
<keyword evidence="6 13" id="KW-0863">Zinc-finger</keyword>
<dbReference type="SUPFAM" id="SSF54001">
    <property type="entry name" value="Cysteine proteinases"/>
    <property type="match status" value="1"/>
</dbReference>
<feature type="domain" description="UBA" evidence="15">
    <location>
        <begin position="589"/>
        <end position="629"/>
    </location>
</feature>
<evidence type="ECO:0000256" key="1">
    <source>
        <dbReference type="ARBA" id="ARBA00000707"/>
    </source>
</evidence>
<feature type="domain" description="USP" evidence="16">
    <location>
        <begin position="277"/>
        <end position="720"/>
    </location>
</feature>
<feature type="binding site" evidence="12">
    <location>
        <position position="184"/>
    </location>
    <ligand>
        <name>Zn(2+)</name>
        <dbReference type="ChEBI" id="CHEBI:29105"/>
    </ligand>
</feature>
<dbReference type="PROSITE" id="PS50030">
    <property type="entry name" value="UBA"/>
    <property type="match status" value="2"/>
</dbReference>
<dbReference type="InterPro" id="IPR028889">
    <property type="entry name" value="USP"/>
</dbReference>
<feature type="binding site" evidence="12">
    <location>
        <position position="151"/>
    </location>
    <ligand>
        <name>Zn(2+)</name>
        <dbReference type="ChEBI" id="CHEBI:29105"/>
    </ligand>
</feature>
<dbReference type="InterPro" id="IPR013083">
    <property type="entry name" value="Znf_RING/FYVE/PHD"/>
</dbReference>
<evidence type="ECO:0000259" key="16">
    <source>
        <dbReference type="PROSITE" id="PS50235"/>
    </source>
</evidence>
<dbReference type="FunFam" id="3.30.40.10:FF:000026">
    <property type="entry name" value="Ubiquitin carboxyl-terminal hydrolase"/>
    <property type="match status" value="1"/>
</dbReference>
<comment type="catalytic activity">
    <reaction evidence="1 14">
        <text>Thiol-dependent hydrolysis of ester, thioester, amide, peptide and isopeptide bonds formed by the C-terminal Gly of ubiquitin (a 76-residue protein attached to proteins as an intracellular targeting signal).</text>
        <dbReference type="EC" id="3.4.19.12"/>
    </reaction>
</comment>
<keyword evidence="10 12" id="KW-0862">Zinc</keyword>
<evidence type="ECO:0000256" key="8">
    <source>
        <dbReference type="ARBA" id="ARBA00022801"/>
    </source>
</evidence>
<feature type="active site" description="Nucleophile" evidence="11">
    <location>
        <position position="286"/>
    </location>
</feature>
<dbReference type="Pfam" id="PF17807">
    <property type="entry name" value="zf-UBP_var"/>
    <property type="match status" value="1"/>
</dbReference>
<dbReference type="PROSITE" id="PS50271">
    <property type="entry name" value="ZF_UBP"/>
    <property type="match status" value="1"/>
</dbReference>
<dbReference type="GO" id="GO:0004843">
    <property type="term" value="F:cysteine-type deubiquitinase activity"/>
    <property type="evidence" value="ECO:0007669"/>
    <property type="project" value="UniProtKB-UniRule"/>
</dbReference>
<evidence type="ECO:0000259" key="17">
    <source>
        <dbReference type="PROSITE" id="PS50271"/>
    </source>
</evidence>
<gene>
    <name evidence="18" type="ORF">BN1211_1950</name>
</gene>
<dbReference type="PROSITE" id="PS00973">
    <property type="entry name" value="USP_2"/>
    <property type="match status" value="1"/>
</dbReference>
<feature type="binding site" evidence="12">
    <location>
        <position position="171"/>
    </location>
    <ligand>
        <name>Zn(2+)</name>
        <dbReference type="ChEBI" id="CHEBI:29105"/>
    </ligand>
</feature>
<dbReference type="PROSITE" id="PS00972">
    <property type="entry name" value="USP_1"/>
    <property type="match status" value="1"/>
</dbReference>
<evidence type="ECO:0000256" key="5">
    <source>
        <dbReference type="ARBA" id="ARBA00022737"/>
    </source>
</evidence>
<feature type="binding site" evidence="12">
    <location>
        <position position="154"/>
    </location>
    <ligand>
        <name>Zn(2+)</name>
        <dbReference type="ChEBI" id="CHEBI:29105"/>
    </ligand>
</feature>
<dbReference type="CDD" id="cd14385">
    <property type="entry name" value="UBA1_spUBP14_like"/>
    <property type="match status" value="1"/>
</dbReference>
<dbReference type="Gene3D" id="1.10.8.10">
    <property type="entry name" value="DNA helicase RuvA subunit, C-terminal domain"/>
    <property type="match status" value="2"/>
</dbReference>
<dbReference type="PANTHER" id="PTHR24006:SF664">
    <property type="entry name" value="UBIQUITIN CARBOXYL-TERMINAL HYDROLASE"/>
    <property type="match status" value="1"/>
</dbReference>
<dbReference type="Gene3D" id="3.90.70.10">
    <property type="entry name" value="Cysteine proteinases"/>
    <property type="match status" value="1"/>
</dbReference>
<evidence type="ECO:0000256" key="2">
    <source>
        <dbReference type="ARBA" id="ARBA00009085"/>
    </source>
</evidence>
<dbReference type="InterPro" id="IPR038765">
    <property type="entry name" value="Papain-like_cys_pep_sf"/>
</dbReference>
<dbReference type="InterPro" id="IPR050164">
    <property type="entry name" value="Peptidase_C19"/>
</dbReference>
<dbReference type="SUPFAM" id="SSF57850">
    <property type="entry name" value="RING/U-box"/>
    <property type="match status" value="1"/>
</dbReference>
<evidence type="ECO:0000256" key="11">
    <source>
        <dbReference type="PIRSR" id="PIRSR016308-1"/>
    </source>
</evidence>
<organism evidence="18 19">
    <name type="scientific">Cyberlindnera jadinii (strain ATCC 18201 / CBS 1600 / BCRC 20928 / JCM 3617 / NBRC 0987 / NRRL Y-1542)</name>
    <name type="common">Torula yeast</name>
    <name type="synonym">Candida utilis</name>
    <dbReference type="NCBI Taxonomy" id="983966"/>
    <lineage>
        <taxon>Eukaryota</taxon>
        <taxon>Fungi</taxon>
        <taxon>Dikarya</taxon>
        <taxon>Ascomycota</taxon>
        <taxon>Saccharomycotina</taxon>
        <taxon>Saccharomycetes</taxon>
        <taxon>Phaffomycetales</taxon>
        <taxon>Phaffomycetaceae</taxon>
        <taxon>Cyberlindnera</taxon>
    </lineage>
</organism>